<dbReference type="RefSeq" id="XP_015660201.1">
    <property type="nucleotide sequence ID" value="XM_015801581.1"/>
</dbReference>
<dbReference type="OMA" id="ARIKCLP"/>
<evidence type="ECO:0000313" key="3">
    <source>
        <dbReference type="Proteomes" id="UP000037923"/>
    </source>
</evidence>
<proteinExistence type="predicted"/>
<dbReference type="OrthoDB" id="239350at2759"/>
<dbReference type="EMBL" id="LGTL01000006">
    <property type="protein sequence ID" value="KPA81762.1"/>
    <property type="molecule type" value="Genomic_DNA"/>
</dbReference>
<evidence type="ECO:0000313" key="2">
    <source>
        <dbReference type="EMBL" id="KPA81762.1"/>
    </source>
</evidence>
<feature type="region of interest" description="Disordered" evidence="1">
    <location>
        <begin position="116"/>
        <end position="149"/>
    </location>
</feature>
<feature type="region of interest" description="Disordered" evidence="1">
    <location>
        <begin position="83"/>
        <end position="102"/>
    </location>
</feature>
<comment type="caution">
    <text evidence="2">The sequence shown here is derived from an EMBL/GenBank/DDBJ whole genome shotgun (WGS) entry which is preliminary data.</text>
</comment>
<organism evidence="2 3">
    <name type="scientific">Leptomonas pyrrhocoris</name>
    <name type="common">Firebug parasite</name>
    <dbReference type="NCBI Taxonomy" id="157538"/>
    <lineage>
        <taxon>Eukaryota</taxon>
        <taxon>Discoba</taxon>
        <taxon>Euglenozoa</taxon>
        <taxon>Kinetoplastea</taxon>
        <taxon>Metakinetoplastina</taxon>
        <taxon>Trypanosomatida</taxon>
        <taxon>Trypanosomatidae</taxon>
        <taxon>Leishmaniinae</taxon>
        <taxon>Leptomonas</taxon>
    </lineage>
</organism>
<feature type="region of interest" description="Disordered" evidence="1">
    <location>
        <begin position="1"/>
        <end position="45"/>
    </location>
</feature>
<evidence type="ECO:0008006" key="4">
    <source>
        <dbReference type="Google" id="ProtNLM"/>
    </source>
</evidence>
<protein>
    <recommendedName>
        <fullName evidence="4">F-box domain-containing protein</fullName>
    </recommendedName>
</protein>
<reference evidence="2 3" key="1">
    <citation type="submission" date="2015-07" db="EMBL/GenBank/DDBJ databases">
        <title>High-quality genome of monoxenous trypanosomatid Leptomonas pyrrhocoris.</title>
        <authorList>
            <person name="Flegontov P."/>
            <person name="Butenko A."/>
            <person name="Firsov S."/>
            <person name="Vlcek C."/>
            <person name="Logacheva M.D."/>
            <person name="Field M."/>
            <person name="Filatov D."/>
            <person name="Flegontova O."/>
            <person name="Gerasimov E."/>
            <person name="Jackson A.P."/>
            <person name="Kelly S."/>
            <person name="Opperdoes F."/>
            <person name="O'Reilly A."/>
            <person name="Votypka J."/>
            <person name="Yurchenko V."/>
            <person name="Lukes J."/>
        </authorList>
    </citation>
    <scope>NUCLEOTIDE SEQUENCE [LARGE SCALE GENOMIC DNA]</scope>
    <source>
        <strain evidence="2">H10</strain>
    </source>
</reference>
<name>A0A0N0DWF6_LEPPY</name>
<gene>
    <name evidence="2" type="ORF">ABB37_04048</name>
</gene>
<keyword evidence="3" id="KW-1185">Reference proteome</keyword>
<sequence>MSTTSSSSHPITLDELFGAPVDSANRSSTAARKASTASQTSPAESIMKKDYAAVLTAPPQTSERHRDVSPAPRSLLVRLLRDNNKTSSNHDLSESGGRATPPLYLGVQRASVEYAGTSTTASREPPHVSRSTALSTTSHATSSGDHISSVTGSTVNRVLGIPPSSSAFSDPASEVAAAFQPDEKNAFTTAALLWRFLHQSQHIATHNSSTPFPKAAYTSTAQESQGYHALRIACLVPSVVPADAAVEANTDAAVAAKLDQAPYLIESTYMRASTITTVLQRQKTQRHAAYSAAHAFFRSPMPLTDTPDVAPPTRLPALLDMPLSLRCAMCQKHDSVCHRCHCRWSKLQESYRAETAIRCYSTLDVNRRGPLGLLTAALGTGAFLEMMSIADGVALTRTRVRVTPASLELLLRSCGRVLSTAIETRLTRAEDATQPYRAMWLKVGHIGCLFGQRDVLRSLWLRCNGGCSYAAQTTANGLHALELLSDPFEPALLTILNKCAALREYLLWARFMQCLAMKAAGDDVETSQLCVELRHAGSWVGAWSEALLAYVKGDSDRCVKLCDELLRGHAALTSAVGGEEGAAAPRGHLARGASVISLASSAVETTNSTPPPPLTSSTSAVTTPTAFSTCSTVDLNRIRSLKELALRPKEWLPHLNAAEEEAATSVVVYGDADRVKEAATEQQQRDPKMRSVRCLPVRRLPFRVVRRILSYCDARTLLHVHGATKIPLLQWITLARIKCLPATQWTHLLTSNVGYEPLMHSLCKFVPPPTPSREEREAQMDSEEVVASVLASRARESKGDAETRAGAAVATACPPFQPLCLSVVDIDDLSHFSVKAVTLAHKTAQREIVAEEPLTVAQRLLQSLFGRATSLINASKYLVLSRVYRLTAQPNEPDIANADVSRWSWEAVQQWEVDVHETIRWCTYAQQHAEAERLL</sequence>
<dbReference type="VEuPathDB" id="TriTrypDB:LpyrH10_06_4180"/>
<feature type="compositionally biased region" description="Low complexity" evidence="1">
    <location>
        <begin position="129"/>
        <end position="143"/>
    </location>
</feature>
<dbReference type="Proteomes" id="UP000037923">
    <property type="component" value="Unassembled WGS sequence"/>
</dbReference>
<feature type="compositionally biased region" description="Polar residues" evidence="1">
    <location>
        <begin position="1"/>
        <end position="10"/>
    </location>
</feature>
<accession>A0A0N0DWF6</accession>
<dbReference type="GeneID" id="26904339"/>
<evidence type="ECO:0000256" key="1">
    <source>
        <dbReference type="SAM" id="MobiDB-lite"/>
    </source>
</evidence>
<dbReference type="AlphaFoldDB" id="A0A0N0DWF6"/>
<feature type="compositionally biased region" description="Low complexity" evidence="1">
    <location>
        <begin position="23"/>
        <end position="41"/>
    </location>
</feature>